<dbReference type="GO" id="GO:0046540">
    <property type="term" value="C:U4/U6 x U5 tri-snRNP complex"/>
    <property type="evidence" value="ECO:0000318"/>
    <property type="project" value="GO_Central"/>
</dbReference>
<dbReference type="HOGENOM" id="CLU_2817217_0_0_1"/>
<evidence type="ECO:0000313" key="1">
    <source>
        <dbReference type="EMBL" id="PNT01792.1"/>
    </source>
</evidence>
<keyword evidence="2" id="KW-1185">Reference proteome</keyword>
<sequence length="67" mass="7402">MILDMNPGGVVKVGVIWMARGEIVENVMGALNGVVENLPRKWTGKSVPSTLDIKQQNMFYNTKAIIK</sequence>
<dbReference type="GO" id="GO:0030490">
    <property type="term" value="P:maturation of SSU-rRNA"/>
    <property type="evidence" value="ECO:0000318"/>
    <property type="project" value="GO_Central"/>
</dbReference>
<dbReference type="EMBL" id="CM009304">
    <property type="protein sequence ID" value="PNT01792.1"/>
    <property type="molecule type" value="Genomic_DNA"/>
</dbReference>
<dbReference type="GO" id="GO:0005730">
    <property type="term" value="C:nucleolus"/>
    <property type="evidence" value="ECO:0000318"/>
    <property type="project" value="GO_Central"/>
</dbReference>
<dbReference type="AlphaFoldDB" id="U5FR98"/>
<proteinExistence type="predicted"/>
<dbReference type="GO" id="GO:0000398">
    <property type="term" value="P:mRNA splicing, via spliceosome"/>
    <property type="evidence" value="ECO:0000318"/>
    <property type="project" value="GO_Central"/>
</dbReference>
<organism evidence="1 2">
    <name type="scientific">Populus trichocarpa</name>
    <name type="common">Western balsam poplar</name>
    <name type="synonym">Populus balsamifera subsp. trichocarpa</name>
    <dbReference type="NCBI Taxonomy" id="3694"/>
    <lineage>
        <taxon>Eukaryota</taxon>
        <taxon>Viridiplantae</taxon>
        <taxon>Streptophyta</taxon>
        <taxon>Embryophyta</taxon>
        <taxon>Tracheophyta</taxon>
        <taxon>Spermatophyta</taxon>
        <taxon>Magnoliopsida</taxon>
        <taxon>eudicotyledons</taxon>
        <taxon>Gunneridae</taxon>
        <taxon>Pentapetalae</taxon>
        <taxon>rosids</taxon>
        <taxon>fabids</taxon>
        <taxon>Malpighiales</taxon>
        <taxon>Salicaceae</taxon>
        <taxon>Saliceae</taxon>
        <taxon>Populus</taxon>
    </lineage>
</organism>
<dbReference type="InParanoid" id="U5FR98"/>
<dbReference type="GO" id="GO:0032040">
    <property type="term" value="C:small-subunit processome"/>
    <property type="evidence" value="ECO:0000318"/>
    <property type="project" value="GO_Central"/>
</dbReference>
<reference evidence="1 2" key="1">
    <citation type="journal article" date="2006" name="Science">
        <title>The genome of black cottonwood, Populus trichocarpa (Torr. &amp; Gray).</title>
        <authorList>
            <person name="Tuskan G.A."/>
            <person name="Difazio S."/>
            <person name="Jansson S."/>
            <person name="Bohlmann J."/>
            <person name="Grigoriev I."/>
            <person name="Hellsten U."/>
            <person name="Putnam N."/>
            <person name="Ralph S."/>
            <person name="Rombauts S."/>
            <person name="Salamov A."/>
            <person name="Schein J."/>
            <person name="Sterck L."/>
            <person name="Aerts A."/>
            <person name="Bhalerao R.R."/>
            <person name="Bhalerao R.P."/>
            <person name="Blaudez D."/>
            <person name="Boerjan W."/>
            <person name="Brun A."/>
            <person name="Brunner A."/>
            <person name="Busov V."/>
            <person name="Campbell M."/>
            <person name="Carlson J."/>
            <person name="Chalot M."/>
            <person name="Chapman J."/>
            <person name="Chen G.L."/>
            <person name="Cooper D."/>
            <person name="Coutinho P.M."/>
            <person name="Couturier J."/>
            <person name="Covert S."/>
            <person name="Cronk Q."/>
            <person name="Cunningham R."/>
            <person name="Davis J."/>
            <person name="Degroeve S."/>
            <person name="Dejardin A."/>
            <person name="Depamphilis C."/>
            <person name="Detter J."/>
            <person name="Dirks B."/>
            <person name="Dubchak I."/>
            <person name="Duplessis S."/>
            <person name="Ehlting J."/>
            <person name="Ellis B."/>
            <person name="Gendler K."/>
            <person name="Goodstein D."/>
            <person name="Gribskov M."/>
            <person name="Grimwood J."/>
            <person name="Groover A."/>
            <person name="Gunter L."/>
            <person name="Hamberger B."/>
            <person name="Heinze B."/>
            <person name="Helariutta Y."/>
            <person name="Henrissat B."/>
            <person name="Holligan D."/>
            <person name="Holt R."/>
            <person name="Huang W."/>
            <person name="Islam-Faridi N."/>
            <person name="Jones S."/>
            <person name="Jones-Rhoades M."/>
            <person name="Jorgensen R."/>
            <person name="Joshi C."/>
            <person name="Kangasjarvi J."/>
            <person name="Karlsson J."/>
            <person name="Kelleher C."/>
            <person name="Kirkpatrick R."/>
            <person name="Kirst M."/>
            <person name="Kohler A."/>
            <person name="Kalluri U."/>
            <person name="Larimer F."/>
            <person name="Leebens-Mack J."/>
            <person name="Leple J.C."/>
            <person name="Locascio P."/>
            <person name="Lou Y."/>
            <person name="Lucas S."/>
            <person name="Martin F."/>
            <person name="Montanini B."/>
            <person name="Napoli C."/>
            <person name="Nelson D.R."/>
            <person name="Nelson C."/>
            <person name="Nieminen K."/>
            <person name="Nilsson O."/>
            <person name="Pereda V."/>
            <person name="Peter G."/>
            <person name="Philippe R."/>
            <person name="Pilate G."/>
            <person name="Poliakov A."/>
            <person name="Razumovskaya J."/>
            <person name="Richardson P."/>
            <person name="Rinaldi C."/>
            <person name="Ritland K."/>
            <person name="Rouze P."/>
            <person name="Ryaboy D."/>
            <person name="Schmutz J."/>
            <person name="Schrader J."/>
            <person name="Segerman B."/>
            <person name="Shin H."/>
            <person name="Siddiqui A."/>
            <person name="Sterky F."/>
            <person name="Terry A."/>
            <person name="Tsai C.J."/>
            <person name="Uberbacher E."/>
            <person name="Unneberg P."/>
            <person name="Vahala J."/>
            <person name="Wall K."/>
            <person name="Wessler S."/>
            <person name="Yang G."/>
            <person name="Yin T."/>
            <person name="Douglas C."/>
            <person name="Marra M."/>
            <person name="Sandberg G."/>
            <person name="Van de Peer Y."/>
            <person name="Rokhsar D."/>
        </authorList>
    </citation>
    <scope>NUCLEOTIDE SEQUENCE [LARGE SCALE GENOMIC DNA]</scope>
    <source>
        <strain evidence="2">cv. Nisqually</strain>
    </source>
</reference>
<accession>U5FR98</accession>
<dbReference type="Proteomes" id="UP000006729">
    <property type="component" value="Chromosome 15"/>
</dbReference>
<protein>
    <submittedName>
        <fullName evidence="1">Uncharacterized protein</fullName>
    </submittedName>
</protein>
<evidence type="ECO:0000313" key="2">
    <source>
        <dbReference type="Proteomes" id="UP000006729"/>
    </source>
</evidence>
<gene>
    <name evidence="1" type="ORF">POPTR_015G123300</name>
</gene>
<dbReference type="GO" id="GO:0031428">
    <property type="term" value="C:box C/D methylation guide snoRNP complex"/>
    <property type="evidence" value="ECO:0000318"/>
    <property type="project" value="GO_Central"/>
</dbReference>
<name>U5FR98_POPTR</name>
<dbReference type="GO" id="GO:0003723">
    <property type="term" value="F:RNA binding"/>
    <property type="evidence" value="ECO:0000318"/>
    <property type="project" value="GO_Central"/>
</dbReference>
<dbReference type="GO" id="GO:0071011">
    <property type="term" value="C:precatalytic spliceosome"/>
    <property type="evidence" value="ECO:0000318"/>
    <property type="project" value="GO_Central"/>
</dbReference>